<reference evidence="3" key="1">
    <citation type="submission" date="2011-01" db="EMBL/GenBank/DDBJ databases">
        <title>Complete sequence of chromosome of Acidobacterium sp. MP5ACTX9.</title>
        <authorList>
            <consortium name="US DOE Joint Genome Institute"/>
            <person name="Lucas S."/>
            <person name="Copeland A."/>
            <person name="Lapidus A."/>
            <person name="Cheng J.-F."/>
            <person name="Goodwin L."/>
            <person name="Pitluck S."/>
            <person name="Teshima H."/>
            <person name="Detter J.C."/>
            <person name="Han C."/>
            <person name="Tapia R."/>
            <person name="Land M."/>
            <person name="Hauser L."/>
            <person name="Kyrpides N."/>
            <person name="Ivanova N."/>
            <person name="Ovchinnikova G."/>
            <person name="Pagani I."/>
            <person name="Rawat S.R."/>
            <person name="Mannisto M."/>
            <person name="Haggblom M.M."/>
            <person name="Woyke T."/>
        </authorList>
    </citation>
    <scope>NUCLEOTIDE SEQUENCE [LARGE SCALE GENOMIC DNA]</scope>
    <source>
        <strain evidence="3">MP5ACTX9</strain>
    </source>
</reference>
<dbReference type="HOGENOM" id="CLU_1164580_0_0_0"/>
<keyword evidence="1" id="KW-1133">Transmembrane helix</keyword>
<name>E8X2B1_GRATM</name>
<dbReference type="RefSeq" id="WP_013579367.1">
    <property type="nucleotide sequence ID" value="NC_015064.1"/>
</dbReference>
<evidence type="ECO:0000256" key="1">
    <source>
        <dbReference type="SAM" id="Phobius"/>
    </source>
</evidence>
<gene>
    <name evidence="2" type="ordered locus">AciX9_0976</name>
</gene>
<dbReference type="Proteomes" id="UP000000343">
    <property type="component" value="Chromosome"/>
</dbReference>
<keyword evidence="1" id="KW-0812">Transmembrane</keyword>
<evidence type="ECO:0000313" key="3">
    <source>
        <dbReference type="Proteomes" id="UP000000343"/>
    </source>
</evidence>
<dbReference type="OrthoDB" id="114027at2"/>
<dbReference type="PaxDb" id="1198114-AciX9_0976"/>
<protein>
    <recommendedName>
        <fullName evidence="4">DUF948 domain-containing protein</fullName>
    </recommendedName>
</protein>
<proteinExistence type="predicted"/>
<sequence>MSAKRLAVWLLQDSIDSGHTKLLEIFIGIAAFALLMQAIAVIVVAAAGYKAQKRAMEIVEEVRAKALPLIDKSHGLVEKSQALMADLTPKIQTITANVEQVSTIIKDKVVEFEPTVSAANATVQDANAKTHQQIIRVNGMVTSALNATAELASTIHEGIRTPAREIAGVVSGLKAGIDSLISKTRGFGAGIKPNPVRRPGPVVVKTANPYYQAESSTSAQVKAAASAFERAEKSDLDL</sequence>
<dbReference type="EMBL" id="CP002480">
    <property type="protein sequence ID" value="ADW68043.1"/>
    <property type="molecule type" value="Genomic_DNA"/>
</dbReference>
<keyword evidence="3" id="KW-1185">Reference proteome</keyword>
<dbReference type="KEGG" id="acm:AciX9_0976"/>
<keyword evidence="1" id="KW-0472">Membrane</keyword>
<organism evidence="3">
    <name type="scientific">Granulicella tundricola (strain ATCC BAA-1859 / DSM 23138 / MP5ACTX9)</name>
    <dbReference type="NCBI Taxonomy" id="1198114"/>
    <lineage>
        <taxon>Bacteria</taxon>
        <taxon>Pseudomonadati</taxon>
        <taxon>Acidobacteriota</taxon>
        <taxon>Terriglobia</taxon>
        <taxon>Terriglobales</taxon>
        <taxon>Acidobacteriaceae</taxon>
        <taxon>Granulicella</taxon>
    </lineage>
</organism>
<accession>E8X2B1</accession>
<dbReference type="eggNOG" id="ENOG50339C1">
    <property type="taxonomic scope" value="Bacteria"/>
</dbReference>
<feature type="transmembrane region" description="Helical" evidence="1">
    <location>
        <begin position="25"/>
        <end position="49"/>
    </location>
</feature>
<evidence type="ECO:0008006" key="4">
    <source>
        <dbReference type="Google" id="ProtNLM"/>
    </source>
</evidence>
<evidence type="ECO:0000313" key="2">
    <source>
        <dbReference type="EMBL" id="ADW68043.1"/>
    </source>
</evidence>
<dbReference type="AlphaFoldDB" id="E8X2B1"/>